<accession>A0ACB6YXZ6</accession>
<evidence type="ECO:0000313" key="2">
    <source>
        <dbReference type="Proteomes" id="UP000886501"/>
    </source>
</evidence>
<dbReference type="EMBL" id="MU118629">
    <property type="protein sequence ID" value="KAF9642178.1"/>
    <property type="molecule type" value="Genomic_DNA"/>
</dbReference>
<protein>
    <submittedName>
        <fullName evidence="1">Uncharacterized protein</fullName>
    </submittedName>
</protein>
<evidence type="ECO:0000313" key="1">
    <source>
        <dbReference type="EMBL" id="KAF9642178.1"/>
    </source>
</evidence>
<name>A0ACB6YXZ6_THEGA</name>
<comment type="caution">
    <text evidence="1">The sequence shown here is derived from an EMBL/GenBank/DDBJ whole genome shotgun (WGS) entry which is preliminary data.</text>
</comment>
<dbReference type="Proteomes" id="UP000886501">
    <property type="component" value="Unassembled WGS sequence"/>
</dbReference>
<reference evidence="1" key="1">
    <citation type="submission" date="2019-10" db="EMBL/GenBank/DDBJ databases">
        <authorList>
            <consortium name="DOE Joint Genome Institute"/>
            <person name="Kuo A."/>
            <person name="Miyauchi S."/>
            <person name="Kiss E."/>
            <person name="Drula E."/>
            <person name="Kohler A."/>
            <person name="Sanchez-Garcia M."/>
            <person name="Andreopoulos B."/>
            <person name="Barry K.W."/>
            <person name="Bonito G."/>
            <person name="Buee M."/>
            <person name="Carver A."/>
            <person name="Chen C."/>
            <person name="Cichocki N."/>
            <person name="Clum A."/>
            <person name="Culley D."/>
            <person name="Crous P.W."/>
            <person name="Fauchery L."/>
            <person name="Girlanda M."/>
            <person name="Hayes R."/>
            <person name="Keri Z."/>
            <person name="Labutti K."/>
            <person name="Lipzen A."/>
            <person name="Lombard V."/>
            <person name="Magnuson J."/>
            <person name="Maillard F."/>
            <person name="Morin E."/>
            <person name="Murat C."/>
            <person name="Nolan M."/>
            <person name="Ohm R."/>
            <person name="Pangilinan J."/>
            <person name="Pereira M."/>
            <person name="Perotto S."/>
            <person name="Peter M."/>
            <person name="Riley R."/>
            <person name="Sitrit Y."/>
            <person name="Stielow B."/>
            <person name="Szollosi G."/>
            <person name="Zifcakova L."/>
            <person name="Stursova M."/>
            <person name="Spatafora J.W."/>
            <person name="Tedersoo L."/>
            <person name="Vaario L.-M."/>
            <person name="Yamada A."/>
            <person name="Yan M."/>
            <person name="Wang P."/>
            <person name="Xu J."/>
            <person name="Bruns T."/>
            <person name="Baldrian P."/>
            <person name="Vilgalys R."/>
            <person name="Henrissat B."/>
            <person name="Grigoriev I.V."/>
            <person name="Hibbett D."/>
            <person name="Nagy L.G."/>
            <person name="Martin F.M."/>
        </authorList>
    </citation>
    <scope>NUCLEOTIDE SEQUENCE</scope>
    <source>
        <strain evidence="1">P2</strain>
    </source>
</reference>
<proteinExistence type="predicted"/>
<reference evidence="1" key="2">
    <citation type="journal article" date="2020" name="Nat. Commun.">
        <title>Large-scale genome sequencing of mycorrhizal fungi provides insights into the early evolution of symbiotic traits.</title>
        <authorList>
            <person name="Miyauchi S."/>
            <person name="Kiss E."/>
            <person name="Kuo A."/>
            <person name="Drula E."/>
            <person name="Kohler A."/>
            <person name="Sanchez-Garcia M."/>
            <person name="Morin E."/>
            <person name="Andreopoulos B."/>
            <person name="Barry K.W."/>
            <person name="Bonito G."/>
            <person name="Buee M."/>
            <person name="Carver A."/>
            <person name="Chen C."/>
            <person name="Cichocki N."/>
            <person name="Clum A."/>
            <person name="Culley D."/>
            <person name="Crous P.W."/>
            <person name="Fauchery L."/>
            <person name="Girlanda M."/>
            <person name="Hayes R.D."/>
            <person name="Keri Z."/>
            <person name="LaButti K."/>
            <person name="Lipzen A."/>
            <person name="Lombard V."/>
            <person name="Magnuson J."/>
            <person name="Maillard F."/>
            <person name="Murat C."/>
            <person name="Nolan M."/>
            <person name="Ohm R.A."/>
            <person name="Pangilinan J."/>
            <person name="Pereira M.F."/>
            <person name="Perotto S."/>
            <person name="Peter M."/>
            <person name="Pfister S."/>
            <person name="Riley R."/>
            <person name="Sitrit Y."/>
            <person name="Stielow J.B."/>
            <person name="Szollosi G."/>
            <person name="Zifcakova L."/>
            <person name="Stursova M."/>
            <person name="Spatafora J.W."/>
            <person name="Tedersoo L."/>
            <person name="Vaario L.M."/>
            <person name="Yamada A."/>
            <person name="Yan M."/>
            <person name="Wang P."/>
            <person name="Xu J."/>
            <person name="Bruns T."/>
            <person name="Baldrian P."/>
            <person name="Vilgalys R."/>
            <person name="Dunand C."/>
            <person name="Henrissat B."/>
            <person name="Grigoriev I.V."/>
            <person name="Hibbett D."/>
            <person name="Nagy L.G."/>
            <person name="Martin F.M."/>
        </authorList>
    </citation>
    <scope>NUCLEOTIDE SEQUENCE</scope>
    <source>
        <strain evidence="1">P2</strain>
    </source>
</reference>
<organism evidence="1 2">
    <name type="scientific">Thelephora ganbajun</name>
    <name type="common">Ganba fungus</name>
    <dbReference type="NCBI Taxonomy" id="370292"/>
    <lineage>
        <taxon>Eukaryota</taxon>
        <taxon>Fungi</taxon>
        <taxon>Dikarya</taxon>
        <taxon>Basidiomycota</taxon>
        <taxon>Agaricomycotina</taxon>
        <taxon>Agaricomycetes</taxon>
        <taxon>Thelephorales</taxon>
        <taxon>Thelephoraceae</taxon>
        <taxon>Thelephora</taxon>
    </lineage>
</organism>
<keyword evidence="2" id="KW-1185">Reference proteome</keyword>
<gene>
    <name evidence="1" type="ORF">BDM02DRAFT_2511175</name>
</gene>
<sequence length="242" mass="27328">MSMVRKLYGPYANPLTRIVRGLPDSWNPAVATMEYLYTAAAWSPCGRFIAISNHKSRTEILDAATLKRLNILGFLEGRTRKLVFSPDARLLMSFNVRPDRFISWDLQTGVLVSAISPKQWDDHEECHSITYSTCGTIFGALIRRLGTFIIRTYNVHSGTHTHTHPVEEEVVRNIWTRGECLRFAVVKSGSITTWEVGFASRNAPTEVESLPLPNNSPYDLYKNSLRPVLSRLAFTDSGRILV</sequence>